<dbReference type="PANTHER" id="PTHR43480">
    <property type="entry name" value="ACYL-[ACYL-CARRIER-PROTEIN]--UDP-N-ACETYLGLUCOSAMINE O-ACYLTRANSFERASE"/>
    <property type="match status" value="1"/>
</dbReference>
<keyword evidence="2" id="KW-0444">Lipid biosynthesis</keyword>
<evidence type="ECO:0000313" key="10">
    <source>
        <dbReference type="Proteomes" id="UP000241362"/>
    </source>
</evidence>
<evidence type="ECO:0000256" key="5">
    <source>
        <dbReference type="ARBA" id="ARBA00022737"/>
    </source>
</evidence>
<dbReference type="NCBIfam" id="NF003657">
    <property type="entry name" value="PRK05289.1"/>
    <property type="match status" value="1"/>
</dbReference>
<keyword evidence="1" id="KW-0963">Cytoplasm</keyword>
<dbReference type="GO" id="GO:0016020">
    <property type="term" value="C:membrane"/>
    <property type="evidence" value="ECO:0007669"/>
    <property type="project" value="GOC"/>
</dbReference>
<evidence type="ECO:0000256" key="7">
    <source>
        <dbReference type="ARBA" id="ARBA00023315"/>
    </source>
</evidence>
<dbReference type="InterPro" id="IPR001451">
    <property type="entry name" value="Hexapep"/>
</dbReference>
<keyword evidence="7 9" id="KW-0012">Acyltransferase</keyword>
<dbReference type="GO" id="GO:0009245">
    <property type="term" value="P:lipid A biosynthetic process"/>
    <property type="evidence" value="ECO:0007669"/>
    <property type="project" value="UniProtKB-KW"/>
</dbReference>
<keyword evidence="5" id="KW-0677">Repeat</keyword>
<dbReference type="Pfam" id="PF13720">
    <property type="entry name" value="Acetyltransf_11"/>
    <property type="match status" value="1"/>
</dbReference>
<dbReference type="Gene3D" id="1.20.1180.10">
    <property type="entry name" value="Udp N-acetylglucosamine O-acyltransferase, C-terminal domain"/>
    <property type="match status" value="1"/>
</dbReference>
<sequence>MKIHGTAVIHPSAFVEEGATIGPDCHIGPFAVIGPEVTLGARVMVKSHAVITGWTEIGDDSTIWPFACVGEVPQDLKFKGERTRLIIGARTRIREGATLNTGTEGGGGITRVGDDCLIMTGAHVGHDAQIGNRVILVNNVAIAGHVHLGDDVIVGGLSGIHQWVRVGQGAIIGAVTMVTNDVIPYGLVQAPRGELDGLNLVGLKRRGVERAGITQLRAAYQMLAQGEGTFHERAARLSDDFDSPYVREIADFILAASDRSFLTPKGPK</sequence>
<evidence type="ECO:0000256" key="3">
    <source>
        <dbReference type="ARBA" id="ARBA00022556"/>
    </source>
</evidence>
<evidence type="ECO:0000256" key="1">
    <source>
        <dbReference type="ARBA" id="ARBA00022490"/>
    </source>
</evidence>
<evidence type="ECO:0000259" key="8">
    <source>
        <dbReference type="Pfam" id="PF13720"/>
    </source>
</evidence>
<dbReference type="InterPro" id="IPR037157">
    <property type="entry name" value="Acetyltransf_C_sf"/>
</dbReference>
<dbReference type="Pfam" id="PF00132">
    <property type="entry name" value="Hexapep"/>
    <property type="match status" value="2"/>
</dbReference>
<dbReference type="PANTHER" id="PTHR43480:SF1">
    <property type="entry name" value="ACYL-[ACYL-CARRIER-PROTEIN]--UDP-N-ACETYLGLUCOSAMINE O-ACYLTRANSFERASE, MITOCHONDRIAL-RELATED"/>
    <property type="match status" value="1"/>
</dbReference>
<dbReference type="InterPro" id="IPR011004">
    <property type="entry name" value="Trimer_LpxA-like_sf"/>
</dbReference>
<dbReference type="PROSITE" id="PS00101">
    <property type="entry name" value="HEXAPEP_TRANSFERASES"/>
    <property type="match status" value="2"/>
</dbReference>
<dbReference type="EMBL" id="PZKE01000011">
    <property type="protein sequence ID" value="PTE13848.1"/>
    <property type="molecule type" value="Genomic_DNA"/>
</dbReference>
<proteinExistence type="predicted"/>
<dbReference type="InterPro" id="IPR029098">
    <property type="entry name" value="Acetyltransf_C"/>
</dbReference>
<dbReference type="InterPro" id="IPR010137">
    <property type="entry name" value="Lipid_A_LpxA"/>
</dbReference>
<keyword evidence="3" id="KW-0441">Lipid A biosynthesis</keyword>
<evidence type="ECO:0000256" key="4">
    <source>
        <dbReference type="ARBA" id="ARBA00022679"/>
    </source>
</evidence>
<dbReference type="Proteomes" id="UP000241362">
    <property type="component" value="Unassembled WGS sequence"/>
</dbReference>
<keyword evidence="10" id="KW-1185">Reference proteome</keyword>
<dbReference type="RefSeq" id="WP_107673857.1">
    <property type="nucleotide sequence ID" value="NZ_PZKE01000011.1"/>
</dbReference>
<dbReference type="GO" id="GO:0008780">
    <property type="term" value="F:acyl-[acyl-carrier-protein]-UDP-N-acetylglucosamine O-acyltransferase activity"/>
    <property type="evidence" value="ECO:0007669"/>
    <property type="project" value="InterPro"/>
</dbReference>
<name>A0A2T4J7M1_FUSBL</name>
<dbReference type="NCBIfam" id="TIGR01852">
    <property type="entry name" value="lipid_A_lpxA"/>
    <property type="match status" value="1"/>
</dbReference>
<evidence type="ECO:0000313" key="9">
    <source>
        <dbReference type="EMBL" id="PTE13848.1"/>
    </source>
</evidence>
<evidence type="ECO:0000256" key="6">
    <source>
        <dbReference type="ARBA" id="ARBA00023098"/>
    </source>
</evidence>
<keyword evidence="6" id="KW-0443">Lipid metabolism</keyword>
<keyword evidence="4 9" id="KW-0808">Transferase</keyword>
<dbReference type="SUPFAM" id="SSF51161">
    <property type="entry name" value="Trimeric LpxA-like enzymes"/>
    <property type="match status" value="1"/>
</dbReference>
<dbReference type="PIRSF" id="PIRSF000456">
    <property type="entry name" value="UDP-GlcNAc_acltr"/>
    <property type="match status" value="1"/>
</dbReference>
<dbReference type="CDD" id="cd03351">
    <property type="entry name" value="LbH_UDP-GlcNAc_AT"/>
    <property type="match status" value="1"/>
</dbReference>
<dbReference type="AlphaFoldDB" id="A0A2T4J7M1"/>
<comment type="caution">
    <text evidence="9">The sequence shown here is derived from an EMBL/GenBank/DDBJ whole genome shotgun (WGS) entry which is preliminary data.</text>
</comment>
<reference evidence="9 10" key="1">
    <citation type="submission" date="2018-03" db="EMBL/GenBank/DDBJ databases">
        <title>Rhodobacter blasticus.</title>
        <authorList>
            <person name="Meyer T.E."/>
            <person name="Miller S."/>
            <person name="Lodha T."/>
            <person name="Gandham S."/>
            <person name="Chintalapati S."/>
            <person name="Chintalapati V.R."/>
        </authorList>
    </citation>
    <scope>NUCLEOTIDE SEQUENCE [LARGE SCALE GENOMIC DNA]</scope>
    <source>
        <strain evidence="9 10">DSM 2131</strain>
    </source>
</reference>
<dbReference type="InterPro" id="IPR018357">
    <property type="entry name" value="Hexapep_transf_CS"/>
</dbReference>
<organism evidence="9 10">
    <name type="scientific">Fuscovulum blasticum DSM 2131</name>
    <dbReference type="NCBI Taxonomy" id="1188250"/>
    <lineage>
        <taxon>Bacteria</taxon>
        <taxon>Pseudomonadati</taxon>
        <taxon>Pseudomonadota</taxon>
        <taxon>Alphaproteobacteria</taxon>
        <taxon>Rhodobacterales</taxon>
        <taxon>Paracoccaceae</taxon>
        <taxon>Pseudogemmobacter</taxon>
    </lineage>
</organism>
<accession>A0A2T4J7M1</accession>
<protein>
    <submittedName>
        <fullName evidence="9">Acyl-[acyl-carrier-protein]--UDP-N-acetylglucosamine O-acyltransferase</fullName>
    </submittedName>
</protein>
<dbReference type="Gene3D" id="2.160.10.10">
    <property type="entry name" value="Hexapeptide repeat proteins"/>
    <property type="match status" value="1"/>
</dbReference>
<gene>
    <name evidence="9" type="ORF">C5F44_12435</name>
</gene>
<feature type="domain" description="UDP N-acetylglucosamine O-acyltransferase C-terminal" evidence="8">
    <location>
        <begin position="181"/>
        <end position="260"/>
    </location>
</feature>
<evidence type="ECO:0000256" key="2">
    <source>
        <dbReference type="ARBA" id="ARBA00022516"/>
    </source>
</evidence>